<dbReference type="EMBL" id="JAZHXJ010000017">
    <property type="protein sequence ID" value="KAL1882096.1"/>
    <property type="molecule type" value="Genomic_DNA"/>
</dbReference>
<comment type="caution">
    <text evidence="2">The sequence shown here is derived from an EMBL/GenBank/DDBJ whole genome shotgun (WGS) entry which is preliminary data.</text>
</comment>
<dbReference type="Proteomes" id="UP001586593">
    <property type="component" value="Unassembled WGS sequence"/>
</dbReference>
<accession>A0ABR3Y1D3</accession>
<evidence type="ECO:0000256" key="1">
    <source>
        <dbReference type="SAM" id="MobiDB-lite"/>
    </source>
</evidence>
<evidence type="ECO:0000313" key="3">
    <source>
        <dbReference type="Proteomes" id="UP001586593"/>
    </source>
</evidence>
<feature type="compositionally biased region" description="Low complexity" evidence="1">
    <location>
        <begin position="330"/>
        <end position="349"/>
    </location>
</feature>
<name>A0ABR3Y1D3_9PEZI</name>
<keyword evidence="3" id="KW-1185">Reference proteome</keyword>
<organism evidence="2 3">
    <name type="scientific">Phialemonium thermophilum</name>
    <dbReference type="NCBI Taxonomy" id="223376"/>
    <lineage>
        <taxon>Eukaryota</taxon>
        <taxon>Fungi</taxon>
        <taxon>Dikarya</taxon>
        <taxon>Ascomycota</taxon>
        <taxon>Pezizomycotina</taxon>
        <taxon>Sordariomycetes</taxon>
        <taxon>Sordariomycetidae</taxon>
        <taxon>Cephalothecales</taxon>
        <taxon>Cephalothecaceae</taxon>
        <taxon>Phialemonium</taxon>
    </lineage>
</organism>
<feature type="compositionally biased region" description="Gly residues" evidence="1">
    <location>
        <begin position="299"/>
        <end position="310"/>
    </location>
</feature>
<reference evidence="2 3" key="1">
    <citation type="journal article" date="2024" name="Commun. Biol.">
        <title>Comparative genomic analysis of thermophilic fungi reveals convergent evolutionary adaptations and gene losses.</title>
        <authorList>
            <person name="Steindorff A.S."/>
            <person name="Aguilar-Pontes M.V."/>
            <person name="Robinson A.J."/>
            <person name="Andreopoulos B."/>
            <person name="LaButti K."/>
            <person name="Kuo A."/>
            <person name="Mondo S."/>
            <person name="Riley R."/>
            <person name="Otillar R."/>
            <person name="Haridas S."/>
            <person name="Lipzen A."/>
            <person name="Grimwood J."/>
            <person name="Schmutz J."/>
            <person name="Clum A."/>
            <person name="Reid I.D."/>
            <person name="Moisan M.C."/>
            <person name="Butler G."/>
            <person name="Nguyen T.T.M."/>
            <person name="Dewar K."/>
            <person name="Conant G."/>
            <person name="Drula E."/>
            <person name="Henrissat B."/>
            <person name="Hansel C."/>
            <person name="Singer S."/>
            <person name="Hutchinson M.I."/>
            <person name="de Vries R.P."/>
            <person name="Natvig D.O."/>
            <person name="Powell A.J."/>
            <person name="Tsang A."/>
            <person name="Grigoriev I.V."/>
        </authorList>
    </citation>
    <scope>NUCLEOTIDE SEQUENCE [LARGE SCALE GENOMIC DNA]</scope>
    <source>
        <strain evidence="2 3">ATCC 24622</strain>
    </source>
</reference>
<sequence>MAPLILHNVPDEELYVGDDGVQRPYAMVFPQQDSHQATARSRRAIPESGSFGKSTRRSRSKPGTPARREDPTIAAADKVFSAWIQTQVQDHSSPGPTASASVSGKKQGLLPASASQPNLLTQPTTADETTTGGGSASQSRFIPKKEPTEVVLRGYRSANQQYAAISRYEQLAGRICEDYPREPPLESRRYKSELRDPALARRRPLTPEERARVNRADGGEHWVKVTFESAEAAEAAIYASPQSVLGHLVFAEPYRGIPPARDEAIPDTDGGLGFHDGDDLEDRLRTPTRARRRQQQFGRNGGGGIGGGGIPRSQSAPVVHDTQEASPASSRTADTTTIGSTTASSTTLTGTAASAVASATGVDLFPSSSDNAATTDNEFCRTIPTARRVKLLPAEQALLPQPSYTQRVLNRIPFLRWFSGSMIGNEVPRTETGEFDWDRASLYWKFICWLDSTFGLFGGEILNADKDD</sequence>
<feature type="region of interest" description="Disordered" evidence="1">
    <location>
        <begin position="87"/>
        <end position="145"/>
    </location>
</feature>
<protein>
    <recommendedName>
        <fullName evidence="4">Nucleoporin NUP53</fullName>
    </recommendedName>
</protein>
<evidence type="ECO:0008006" key="4">
    <source>
        <dbReference type="Google" id="ProtNLM"/>
    </source>
</evidence>
<evidence type="ECO:0000313" key="2">
    <source>
        <dbReference type="EMBL" id="KAL1882096.1"/>
    </source>
</evidence>
<dbReference type="InterPro" id="IPR012677">
    <property type="entry name" value="Nucleotide-bd_a/b_plait_sf"/>
</dbReference>
<gene>
    <name evidence="2" type="ORF">VTK73DRAFT_2505</name>
</gene>
<feature type="compositionally biased region" description="Polar residues" evidence="1">
    <location>
        <begin position="87"/>
        <end position="104"/>
    </location>
</feature>
<dbReference type="Gene3D" id="3.30.70.330">
    <property type="match status" value="1"/>
</dbReference>
<feature type="compositionally biased region" description="Polar residues" evidence="1">
    <location>
        <begin position="113"/>
        <end position="140"/>
    </location>
</feature>
<feature type="region of interest" description="Disordered" evidence="1">
    <location>
        <begin position="263"/>
        <end position="349"/>
    </location>
</feature>
<feature type="region of interest" description="Disordered" evidence="1">
    <location>
        <begin position="32"/>
        <end position="73"/>
    </location>
</feature>
<proteinExistence type="predicted"/>